<protein>
    <submittedName>
        <fullName evidence="3">7TM_GPCR_Srx domain-containing protein</fullName>
    </submittedName>
</protein>
<dbReference type="InterPro" id="IPR019426">
    <property type="entry name" value="7TM_GPCR_serpentine_rcpt_Srv"/>
</dbReference>
<reference evidence="2" key="1">
    <citation type="journal article" date="2013" name="Genetics">
        <title>The draft genome and transcriptome of Panagrellus redivivus are shaped by the harsh demands of a free-living lifestyle.</title>
        <authorList>
            <person name="Srinivasan J."/>
            <person name="Dillman A.R."/>
            <person name="Macchietto M.G."/>
            <person name="Heikkinen L."/>
            <person name="Lakso M."/>
            <person name="Fracchia K.M."/>
            <person name="Antoshechkin I."/>
            <person name="Mortazavi A."/>
            <person name="Wong G."/>
            <person name="Sternberg P.W."/>
        </authorList>
    </citation>
    <scope>NUCLEOTIDE SEQUENCE [LARGE SCALE GENOMIC DNA]</scope>
    <source>
        <strain evidence="2">MT8872</strain>
    </source>
</reference>
<proteinExistence type="predicted"/>
<organism evidence="2 3">
    <name type="scientific">Panagrellus redivivus</name>
    <name type="common">Microworm</name>
    <dbReference type="NCBI Taxonomy" id="6233"/>
    <lineage>
        <taxon>Eukaryota</taxon>
        <taxon>Metazoa</taxon>
        <taxon>Ecdysozoa</taxon>
        <taxon>Nematoda</taxon>
        <taxon>Chromadorea</taxon>
        <taxon>Rhabditida</taxon>
        <taxon>Tylenchina</taxon>
        <taxon>Panagrolaimomorpha</taxon>
        <taxon>Panagrolaimoidea</taxon>
        <taxon>Panagrolaimidae</taxon>
        <taxon>Panagrellus</taxon>
    </lineage>
</organism>
<keyword evidence="1" id="KW-1133">Transmembrane helix</keyword>
<evidence type="ECO:0000313" key="2">
    <source>
        <dbReference type="Proteomes" id="UP000492821"/>
    </source>
</evidence>
<feature type="transmembrane region" description="Helical" evidence="1">
    <location>
        <begin position="189"/>
        <end position="211"/>
    </location>
</feature>
<evidence type="ECO:0000256" key="1">
    <source>
        <dbReference type="SAM" id="Phobius"/>
    </source>
</evidence>
<keyword evidence="2" id="KW-1185">Reference proteome</keyword>
<dbReference type="SUPFAM" id="SSF81321">
    <property type="entry name" value="Family A G protein-coupled receptor-like"/>
    <property type="match status" value="1"/>
</dbReference>
<feature type="transmembrane region" description="Helical" evidence="1">
    <location>
        <begin position="126"/>
        <end position="154"/>
    </location>
</feature>
<name>A0A7E4VQ10_PANRE</name>
<sequence length="303" mass="34226">MFPAWGIAVDWYVEAGNGFGKLLLMLTLWCRMSQGFTCLLIAVNRCSAILYPLDYERIWTRGIIIICVILQIFAGLPIAIVVDRQEMQWKINEAYVTSAKINYSDVIVAQEPQALKLVFQLESAKFLVFGVGFGVQFVFCFLLILCYLYMIYVFQYSTHSIRIHKPSTDTLFSPGSTVSQQRKTINQQLFKMASCVCTIEICFTIFMAVIFTVCSKCISPNVFYAVWDSLTILYSTAGAYILLLCSSYSRNLVVDTLNEVRTLFCGKNPNSKLITLRVLSTPSSRSRHDTCTGLNPQLQVTVT</sequence>
<dbReference type="Gene3D" id="1.20.1070.10">
    <property type="entry name" value="Rhodopsin 7-helix transmembrane proteins"/>
    <property type="match status" value="1"/>
</dbReference>
<dbReference type="AlphaFoldDB" id="A0A7E4VQ10"/>
<keyword evidence="1" id="KW-0812">Transmembrane</keyword>
<evidence type="ECO:0000313" key="3">
    <source>
        <dbReference type="WBParaSite" id="Pan_g23595.t1"/>
    </source>
</evidence>
<reference evidence="3" key="2">
    <citation type="submission" date="2020-10" db="UniProtKB">
        <authorList>
            <consortium name="WormBaseParasite"/>
        </authorList>
    </citation>
    <scope>IDENTIFICATION</scope>
</reference>
<dbReference type="Pfam" id="PF10323">
    <property type="entry name" value="7TM_GPCR_Srv"/>
    <property type="match status" value="1"/>
</dbReference>
<accession>A0A7E4VQ10</accession>
<dbReference type="PANTHER" id="PTHR31748:SF1">
    <property type="entry name" value="SERPENTINE RECEPTOR, CLASS V"/>
    <property type="match status" value="1"/>
</dbReference>
<keyword evidence="1" id="KW-0472">Membrane</keyword>
<dbReference type="WBParaSite" id="Pan_g23595.t1">
    <property type="protein sequence ID" value="Pan_g23595.t1"/>
    <property type="gene ID" value="Pan_g23595"/>
</dbReference>
<feature type="transmembrane region" description="Helical" evidence="1">
    <location>
        <begin position="63"/>
        <end position="82"/>
    </location>
</feature>
<feature type="transmembrane region" description="Helical" evidence="1">
    <location>
        <begin position="22"/>
        <end position="43"/>
    </location>
</feature>
<dbReference type="Proteomes" id="UP000492821">
    <property type="component" value="Unassembled WGS sequence"/>
</dbReference>
<feature type="transmembrane region" description="Helical" evidence="1">
    <location>
        <begin position="223"/>
        <end position="243"/>
    </location>
</feature>
<dbReference type="PANTHER" id="PTHR31748">
    <property type="entry name" value="SERPENTINE RECEPTOR, CLASS V"/>
    <property type="match status" value="1"/>
</dbReference>